<organism evidence="1 2">
    <name type="scientific">Choristoneura fumiferana</name>
    <name type="common">Spruce budworm moth</name>
    <name type="synonym">Archips fumiferana</name>
    <dbReference type="NCBI Taxonomy" id="7141"/>
    <lineage>
        <taxon>Eukaryota</taxon>
        <taxon>Metazoa</taxon>
        <taxon>Ecdysozoa</taxon>
        <taxon>Arthropoda</taxon>
        <taxon>Hexapoda</taxon>
        <taxon>Insecta</taxon>
        <taxon>Pterygota</taxon>
        <taxon>Neoptera</taxon>
        <taxon>Endopterygota</taxon>
        <taxon>Lepidoptera</taxon>
        <taxon>Glossata</taxon>
        <taxon>Ditrysia</taxon>
        <taxon>Tortricoidea</taxon>
        <taxon>Tortricidae</taxon>
        <taxon>Tortricinae</taxon>
        <taxon>Choristoneura</taxon>
    </lineage>
</organism>
<proteinExistence type="predicted"/>
<evidence type="ECO:0000313" key="1">
    <source>
        <dbReference type="EMBL" id="KAI8425788.1"/>
    </source>
</evidence>
<reference evidence="1 2" key="1">
    <citation type="journal article" date="2022" name="Genome Biol. Evol.">
        <title>The Spruce Budworm Genome: Reconstructing the Evolutionary History of Antifreeze Proteins.</title>
        <authorList>
            <person name="Beliveau C."/>
            <person name="Gagne P."/>
            <person name="Picq S."/>
            <person name="Vernygora O."/>
            <person name="Keeling C.I."/>
            <person name="Pinkney K."/>
            <person name="Doucet D."/>
            <person name="Wen F."/>
            <person name="Johnston J.S."/>
            <person name="Maaroufi H."/>
            <person name="Boyle B."/>
            <person name="Laroche J."/>
            <person name="Dewar K."/>
            <person name="Juretic N."/>
            <person name="Blackburn G."/>
            <person name="Nisole A."/>
            <person name="Brunet B."/>
            <person name="Brandao M."/>
            <person name="Lumley L."/>
            <person name="Duan J."/>
            <person name="Quan G."/>
            <person name="Lucarotti C.J."/>
            <person name="Roe A.D."/>
            <person name="Sperling F.A.H."/>
            <person name="Levesque R.C."/>
            <person name="Cusson M."/>
        </authorList>
    </citation>
    <scope>NUCLEOTIDE SEQUENCE [LARGE SCALE GENOMIC DNA]</scope>
    <source>
        <strain evidence="1">Glfc:IPQL:Cfum</strain>
    </source>
</reference>
<sequence length="213" mass="22810">MYSTEFSFRRGTTRRVSRIVNHERYNVGWARDNDISVVVLASTVTLSARVALAFLPAQGNQVPDNAPVIAVGWGRTNAGVNQASPVLNQVAVYTVNLNTCAARYRQLEYIKNEPFPVTTNMICSGLLDVGGRDACQGDSGGPVIYAGVVVGVTSWGEGCALPTYPGVNARVSAYTNWINSTITRFNGAPSLSHASVCLLLLSVIVPSLFSNKL</sequence>
<name>A0ACC0JNX2_CHOFU</name>
<keyword evidence="2" id="KW-1185">Reference proteome</keyword>
<dbReference type="Proteomes" id="UP001064048">
    <property type="component" value="Chromosome 19"/>
</dbReference>
<accession>A0ACC0JNX2</accession>
<comment type="caution">
    <text evidence="1">The sequence shown here is derived from an EMBL/GenBank/DDBJ whole genome shotgun (WGS) entry which is preliminary data.</text>
</comment>
<dbReference type="EMBL" id="CM046119">
    <property type="protein sequence ID" value="KAI8425788.1"/>
    <property type="molecule type" value="Genomic_DNA"/>
</dbReference>
<protein>
    <submittedName>
        <fullName evidence="1">Uncharacterized protein</fullName>
    </submittedName>
</protein>
<gene>
    <name evidence="1" type="ORF">MSG28_011569</name>
</gene>
<evidence type="ECO:0000313" key="2">
    <source>
        <dbReference type="Proteomes" id="UP001064048"/>
    </source>
</evidence>